<sequence>MGSLKSKEVDSVRKLAYRSLYSIGNTYKKPIRLHSRKNTTKQIGLEPKTYLSYIKKIMDSSNFMKGIPALTSDKKYSTATNPLTNSTTNPKQHQQQQHHHQQQQQEQLMGPMNNSQPPMGLAGNPQQHQFMGPNQNLTWHNPTTHPMNNQKMVGHTRNPMQQRRSEGNSVFSASDDNVIMKQVMDIHLPDGTDVDVKPLLLIIQDILKHATINAADPISSSAHTDGDKLDDKPHHTNAVVMLNSLSHIIDKLASEMALKCLMGVDGHTTALAVFHTVGNFHWDAKLVLTLAAFALNYGEFWLLAQIYSSNHLAKSMAILRQVPTIIEHTAPLKPRFEALNKLIHSILELTQCILQFKELPSMYITPDMPALASAMNIIPTAVYWNIRGIITCASQIANLTSMGHEFGISSTELQSWELSSISLKINHIHEFLRQQLESCLQVVRDKKEIEFRRSFNQLFETNHIDNMKILKILINPRDNMQPLFDGSTKKRVSLEVLRRRNVLLLISGLDMSNEELSILEDIYGESRIQGTQMDSLYEIVWMPIVDPSVQYTEAMDRKFEEMKNRMPWYSVSHPSLIERPVIRSIGDRWHFRNKPILVVLDPHGRELSPNAIHMMWIWGTNAFPFTTTKEELLWRDETWRLELLVSGMDQTILNWIREDKYIFLFGGEDIEWIRKFTTTARAMATAARIPLEMVYVGKSKKKESVRRTISSIRVEKLSYCWEETTLMWFFWRRLESMLYSKIQLKKADDQDPMIQQIKKLLSYDKEGSWALLSKGSKFLTNGHGSTMMQTPADFDVWKEHIPSKGFDLSFTDYHDKLHVEANNCCRFEFPIAAGRIPDGMRCPECHRLMEKYIAFLCCHDHTGLLEPY</sequence>
<reference evidence="2" key="1">
    <citation type="journal article" date="2022" name="Mol. Ecol. Resour.">
        <title>The genomes of chicory, endive, great burdock and yacon provide insights into Asteraceae palaeo-polyploidization history and plant inulin production.</title>
        <authorList>
            <person name="Fan W."/>
            <person name="Wang S."/>
            <person name="Wang H."/>
            <person name="Wang A."/>
            <person name="Jiang F."/>
            <person name="Liu H."/>
            <person name="Zhao H."/>
            <person name="Xu D."/>
            <person name="Zhang Y."/>
        </authorList>
    </citation>
    <scope>NUCLEOTIDE SEQUENCE [LARGE SCALE GENOMIC DNA]</scope>
    <source>
        <strain evidence="2">cv. Niubang</strain>
    </source>
</reference>
<gene>
    <name evidence="1" type="ORF">L6452_05762</name>
</gene>
<dbReference type="Proteomes" id="UP001055879">
    <property type="component" value="Linkage Group LG02"/>
</dbReference>
<organism evidence="1 2">
    <name type="scientific">Arctium lappa</name>
    <name type="common">Greater burdock</name>
    <name type="synonym">Lappa major</name>
    <dbReference type="NCBI Taxonomy" id="4217"/>
    <lineage>
        <taxon>Eukaryota</taxon>
        <taxon>Viridiplantae</taxon>
        <taxon>Streptophyta</taxon>
        <taxon>Embryophyta</taxon>
        <taxon>Tracheophyta</taxon>
        <taxon>Spermatophyta</taxon>
        <taxon>Magnoliopsida</taxon>
        <taxon>eudicotyledons</taxon>
        <taxon>Gunneridae</taxon>
        <taxon>Pentapetalae</taxon>
        <taxon>asterids</taxon>
        <taxon>campanulids</taxon>
        <taxon>Asterales</taxon>
        <taxon>Asteraceae</taxon>
        <taxon>Carduoideae</taxon>
        <taxon>Cardueae</taxon>
        <taxon>Arctiinae</taxon>
        <taxon>Arctium</taxon>
    </lineage>
</organism>
<accession>A0ACB9EH03</accession>
<protein>
    <submittedName>
        <fullName evidence="1">Uncharacterized protein</fullName>
    </submittedName>
</protein>
<name>A0ACB9EH03_ARCLA</name>
<reference evidence="1 2" key="2">
    <citation type="journal article" date="2022" name="Mol. Ecol. Resour.">
        <title>The genomes of chicory, endive, great burdock and yacon provide insights into Asteraceae paleo-polyploidization history and plant inulin production.</title>
        <authorList>
            <person name="Fan W."/>
            <person name="Wang S."/>
            <person name="Wang H."/>
            <person name="Wang A."/>
            <person name="Jiang F."/>
            <person name="Liu H."/>
            <person name="Zhao H."/>
            <person name="Xu D."/>
            <person name="Zhang Y."/>
        </authorList>
    </citation>
    <scope>NUCLEOTIDE SEQUENCE [LARGE SCALE GENOMIC DNA]</scope>
    <source>
        <strain evidence="2">cv. Niubang</strain>
    </source>
</reference>
<dbReference type="EMBL" id="CM042048">
    <property type="protein sequence ID" value="KAI3758209.1"/>
    <property type="molecule type" value="Genomic_DNA"/>
</dbReference>
<proteinExistence type="predicted"/>
<evidence type="ECO:0000313" key="2">
    <source>
        <dbReference type="Proteomes" id="UP001055879"/>
    </source>
</evidence>
<comment type="caution">
    <text evidence="1">The sequence shown here is derived from an EMBL/GenBank/DDBJ whole genome shotgun (WGS) entry which is preliminary data.</text>
</comment>
<keyword evidence="2" id="KW-1185">Reference proteome</keyword>
<evidence type="ECO:0000313" key="1">
    <source>
        <dbReference type="EMBL" id="KAI3758209.1"/>
    </source>
</evidence>